<evidence type="ECO:0000256" key="5">
    <source>
        <dbReference type="ARBA" id="ARBA00022989"/>
    </source>
</evidence>
<evidence type="ECO:0000256" key="6">
    <source>
        <dbReference type="ARBA" id="ARBA00023136"/>
    </source>
</evidence>
<dbReference type="Pfam" id="PF19300">
    <property type="entry name" value="BPD_transp_1_N"/>
    <property type="match status" value="1"/>
</dbReference>
<gene>
    <name evidence="9" type="primary">ddpB</name>
    <name evidence="9" type="ORF">GCM10007977_030050</name>
</gene>
<keyword evidence="4 7" id="KW-0812">Transmembrane</keyword>
<dbReference type="RefSeq" id="WP_229835031.1">
    <property type="nucleotide sequence ID" value="NZ_BMPI01000012.1"/>
</dbReference>
<dbReference type="InterPro" id="IPR000515">
    <property type="entry name" value="MetI-like"/>
</dbReference>
<proteinExistence type="inferred from homology"/>
<evidence type="ECO:0000256" key="7">
    <source>
        <dbReference type="RuleBase" id="RU363032"/>
    </source>
</evidence>
<dbReference type="PANTHER" id="PTHR43163">
    <property type="entry name" value="DIPEPTIDE TRANSPORT SYSTEM PERMEASE PROTEIN DPPB-RELATED"/>
    <property type="match status" value="1"/>
</dbReference>
<name>A0A917TLE0_9ACTN</name>
<dbReference type="SUPFAM" id="SSF161098">
    <property type="entry name" value="MetI-like"/>
    <property type="match status" value="1"/>
</dbReference>
<evidence type="ECO:0000259" key="8">
    <source>
        <dbReference type="PROSITE" id="PS50928"/>
    </source>
</evidence>
<dbReference type="PROSITE" id="PS50928">
    <property type="entry name" value="ABC_TM1"/>
    <property type="match status" value="1"/>
</dbReference>
<evidence type="ECO:0000256" key="3">
    <source>
        <dbReference type="ARBA" id="ARBA00022475"/>
    </source>
</evidence>
<dbReference type="InterPro" id="IPR035906">
    <property type="entry name" value="MetI-like_sf"/>
</dbReference>
<dbReference type="InterPro" id="IPR045621">
    <property type="entry name" value="BPD_transp_1_N"/>
</dbReference>
<feature type="transmembrane region" description="Helical" evidence="7">
    <location>
        <begin position="240"/>
        <end position="259"/>
    </location>
</feature>
<dbReference type="GO" id="GO:0005886">
    <property type="term" value="C:plasma membrane"/>
    <property type="evidence" value="ECO:0007669"/>
    <property type="project" value="UniProtKB-SubCell"/>
</dbReference>
<accession>A0A917TLE0</accession>
<dbReference type="Gene3D" id="1.10.3720.10">
    <property type="entry name" value="MetI-like"/>
    <property type="match status" value="1"/>
</dbReference>
<evidence type="ECO:0000256" key="1">
    <source>
        <dbReference type="ARBA" id="ARBA00004651"/>
    </source>
</evidence>
<evidence type="ECO:0000256" key="2">
    <source>
        <dbReference type="ARBA" id="ARBA00022448"/>
    </source>
</evidence>
<organism evidence="9 10">
    <name type="scientific">Dactylosporangium sucinum</name>
    <dbReference type="NCBI Taxonomy" id="1424081"/>
    <lineage>
        <taxon>Bacteria</taxon>
        <taxon>Bacillati</taxon>
        <taxon>Actinomycetota</taxon>
        <taxon>Actinomycetes</taxon>
        <taxon>Micromonosporales</taxon>
        <taxon>Micromonosporaceae</taxon>
        <taxon>Dactylosporangium</taxon>
    </lineage>
</organism>
<comment type="similarity">
    <text evidence="7">Belongs to the binding-protein-dependent transport system permease family.</text>
</comment>
<feature type="transmembrane region" description="Helical" evidence="7">
    <location>
        <begin position="279"/>
        <end position="305"/>
    </location>
</feature>
<keyword evidence="3" id="KW-1003">Cell membrane</keyword>
<feature type="transmembrane region" description="Helical" evidence="7">
    <location>
        <begin position="14"/>
        <end position="35"/>
    </location>
</feature>
<comment type="subcellular location">
    <subcellularLocation>
        <location evidence="1 7">Cell membrane</location>
        <topology evidence="1 7">Multi-pass membrane protein</topology>
    </subcellularLocation>
</comment>
<keyword evidence="5 7" id="KW-1133">Transmembrane helix</keyword>
<sequence length="314" mass="33284">MPTRRDAGRLGRRAAIAIVQLWGAATLCFVTLHLIPGDPVDIIMGNQALVSPELKAQVRAEYGLDDPVVAQYLRLLGELARGDLGTSYQLQRPVWGAVAEQVLPTVQLAGAALLLAVLLAVGAAVLVPERSRVARALFSGLEMVAVSLPQYWLGILLITFLSLRWHVFPVIEAGTWRSLVLPAVAVALPIAGTLAQVLREELDTALAQPFVTAARARGAGALAVRTGHALRHCLVPATTLTGWFVGSLLGGSVLIEQVFGRPGLGQVALTAVTNKDLPMVTGVVMLAAAVFVVVNLLVEASYLVIDPRVRRDGT</sequence>
<feature type="transmembrane region" description="Helical" evidence="7">
    <location>
        <begin position="108"/>
        <end position="127"/>
    </location>
</feature>
<dbReference type="PANTHER" id="PTHR43163:SF6">
    <property type="entry name" value="DIPEPTIDE TRANSPORT SYSTEM PERMEASE PROTEIN DPPB-RELATED"/>
    <property type="match status" value="1"/>
</dbReference>
<dbReference type="EMBL" id="BMPI01000012">
    <property type="protein sequence ID" value="GGM26861.1"/>
    <property type="molecule type" value="Genomic_DNA"/>
</dbReference>
<keyword evidence="2 7" id="KW-0813">Transport</keyword>
<keyword evidence="6 7" id="KW-0472">Membrane</keyword>
<protein>
    <submittedName>
        <fullName evidence="9">ABC transporter permease</fullName>
    </submittedName>
</protein>
<comment type="caution">
    <text evidence="9">The sequence shown here is derived from an EMBL/GenBank/DDBJ whole genome shotgun (WGS) entry which is preliminary data.</text>
</comment>
<keyword evidence="10" id="KW-1185">Reference proteome</keyword>
<dbReference type="Pfam" id="PF00528">
    <property type="entry name" value="BPD_transp_1"/>
    <property type="match status" value="1"/>
</dbReference>
<reference evidence="9" key="1">
    <citation type="journal article" date="2014" name="Int. J. Syst. Evol. Microbiol.">
        <title>Complete genome sequence of Corynebacterium casei LMG S-19264T (=DSM 44701T), isolated from a smear-ripened cheese.</title>
        <authorList>
            <consortium name="US DOE Joint Genome Institute (JGI-PGF)"/>
            <person name="Walter F."/>
            <person name="Albersmeier A."/>
            <person name="Kalinowski J."/>
            <person name="Ruckert C."/>
        </authorList>
    </citation>
    <scope>NUCLEOTIDE SEQUENCE</scope>
    <source>
        <strain evidence="9">JCM 19831</strain>
    </source>
</reference>
<dbReference type="GO" id="GO:0071916">
    <property type="term" value="F:dipeptide transmembrane transporter activity"/>
    <property type="evidence" value="ECO:0007669"/>
    <property type="project" value="TreeGrafter"/>
</dbReference>
<feature type="transmembrane region" description="Helical" evidence="7">
    <location>
        <begin position="148"/>
        <end position="167"/>
    </location>
</feature>
<feature type="transmembrane region" description="Helical" evidence="7">
    <location>
        <begin position="179"/>
        <end position="198"/>
    </location>
</feature>
<feature type="domain" description="ABC transmembrane type-1" evidence="8">
    <location>
        <begin position="102"/>
        <end position="298"/>
    </location>
</feature>
<dbReference type="Proteomes" id="UP000642070">
    <property type="component" value="Unassembled WGS sequence"/>
</dbReference>
<evidence type="ECO:0000313" key="9">
    <source>
        <dbReference type="EMBL" id="GGM26861.1"/>
    </source>
</evidence>
<evidence type="ECO:0000256" key="4">
    <source>
        <dbReference type="ARBA" id="ARBA00022692"/>
    </source>
</evidence>
<dbReference type="AlphaFoldDB" id="A0A917TLE0"/>
<evidence type="ECO:0000313" key="10">
    <source>
        <dbReference type="Proteomes" id="UP000642070"/>
    </source>
</evidence>
<reference evidence="9" key="2">
    <citation type="submission" date="2020-09" db="EMBL/GenBank/DDBJ databases">
        <authorList>
            <person name="Sun Q."/>
            <person name="Ohkuma M."/>
        </authorList>
    </citation>
    <scope>NUCLEOTIDE SEQUENCE</scope>
    <source>
        <strain evidence="9">JCM 19831</strain>
    </source>
</reference>